<dbReference type="Proteomes" id="UP000006683">
    <property type="component" value="Chromosome"/>
</dbReference>
<dbReference type="Gene3D" id="3.40.50.1820">
    <property type="entry name" value="alpha/beta hydrolase"/>
    <property type="match status" value="1"/>
</dbReference>
<dbReference type="PROSITE" id="PS51257">
    <property type="entry name" value="PROKAR_LIPOPROTEIN"/>
    <property type="match status" value="1"/>
</dbReference>
<evidence type="ECO:0008006" key="4">
    <source>
        <dbReference type="Google" id="ProtNLM"/>
    </source>
</evidence>
<dbReference type="GeneID" id="67181233"/>
<feature type="signal peptide" evidence="1">
    <location>
        <begin position="1"/>
        <end position="20"/>
    </location>
</feature>
<name>E1SU49_FERBD</name>
<accession>E1SU49</accession>
<dbReference type="SUPFAM" id="SSF53474">
    <property type="entry name" value="alpha/beta-Hydrolases"/>
    <property type="match status" value="1"/>
</dbReference>
<dbReference type="STRING" id="550540.Fbal_0987"/>
<gene>
    <name evidence="2" type="ordered locus">Fbal_0987</name>
</gene>
<feature type="chain" id="PRO_5003151754" description="Alpha/beta hydrolase" evidence="1">
    <location>
        <begin position="21"/>
        <end position="316"/>
    </location>
</feature>
<dbReference type="OrthoDB" id="2086224at2"/>
<dbReference type="HOGENOM" id="CLU_879255_0_0_6"/>
<dbReference type="AlphaFoldDB" id="E1SU49"/>
<dbReference type="RefSeq" id="WP_013344502.1">
    <property type="nucleotide sequence ID" value="NC_014541.1"/>
</dbReference>
<protein>
    <recommendedName>
        <fullName evidence="4">Alpha/beta hydrolase</fullName>
    </recommendedName>
</protein>
<evidence type="ECO:0000256" key="1">
    <source>
        <dbReference type="SAM" id="SignalP"/>
    </source>
</evidence>
<keyword evidence="1" id="KW-0732">Signal</keyword>
<dbReference type="eggNOG" id="COG2945">
    <property type="taxonomic scope" value="Bacteria"/>
</dbReference>
<dbReference type="EMBL" id="CP002209">
    <property type="protein sequence ID" value="ADN75196.1"/>
    <property type="molecule type" value="Genomic_DNA"/>
</dbReference>
<proteinExistence type="predicted"/>
<dbReference type="KEGG" id="fbl:Fbal_0987"/>
<evidence type="ECO:0000313" key="2">
    <source>
        <dbReference type="EMBL" id="ADN75196.1"/>
    </source>
</evidence>
<dbReference type="InterPro" id="IPR029058">
    <property type="entry name" value="AB_hydrolase_fold"/>
</dbReference>
<keyword evidence="3" id="KW-1185">Reference proteome</keyword>
<evidence type="ECO:0000313" key="3">
    <source>
        <dbReference type="Proteomes" id="UP000006683"/>
    </source>
</evidence>
<sequence length="316" mass="34037">MLRALIPALLLLLSGCTALVEQHLSKPVPVLGDYIEFKSSTDSFFRVEQWCQETQCLPLLHWPMLLSDGERLPQITMSLNGASQILSMPEPRADAPKALLIGGHSTDLMASGFYAMWLTSLGFDCTALAGPSQSDPFDFGLTNARLAAQWLASQPATEQPTLVVSISMGVIPAVELIRHSDRPTRLLAIAPMGDFATATASSVGYVPVPWYAHLVPTASLREAAQNLAEQSGHSGINGQTWLHRSPAPYFALYSDRDPLAPAPAEPASNERVLSGLHHLELALGPLIKVQRAAEPFLKQHFGLDIAHEPPSASASP</sequence>
<organism evidence="2 3">
    <name type="scientific">Ferrimonas balearica (strain DSM 9799 / CCM 4581 / KCTC 23876 / PAT)</name>
    <dbReference type="NCBI Taxonomy" id="550540"/>
    <lineage>
        <taxon>Bacteria</taxon>
        <taxon>Pseudomonadati</taxon>
        <taxon>Pseudomonadota</taxon>
        <taxon>Gammaproteobacteria</taxon>
        <taxon>Alteromonadales</taxon>
        <taxon>Ferrimonadaceae</taxon>
        <taxon>Ferrimonas</taxon>
    </lineage>
</organism>
<reference evidence="2 3" key="1">
    <citation type="journal article" date="2010" name="Stand. Genomic Sci.">
        <title>Complete genome sequence of Ferrimonas balearica type strain (PAT).</title>
        <authorList>
            <person name="Nolan M."/>
            <person name="Sikorski J."/>
            <person name="Davenport K."/>
            <person name="Lucas S."/>
            <person name="Glavina Del Rio T."/>
            <person name="Tice H."/>
            <person name="Cheng J."/>
            <person name="Goodwin L."/>
            <person name="Pitluck S."/>
            <person name="Liolios K."/>
            <person name="Ivanova N."/>
            <person name="Mavromatis K."/>
            <person name="Ovchinnikova G."/>
            <person name="Pati A."/>
            <person name="Chen A."/>
            <person name="Palaniappan K."/>
            <person name="Land M."/>
            <person name="Hauser L."/>
            <person name="Chang Y."/>
            <person name="Jeffries C."/>
            <person name="Tapia R."/>
            <person name="Brettin T."/>
            <person name="Detter J."/>
            <person name="Han C."/>
            <person name="Yasawong M."/>
            <person name="Rohde M."/>
            <person name="Tindall B."/>
            <person name="Goker M."/>
            <person name="Woyke T."/>
            <person name="Bristow J."/>
            <person name="Eisen J."/>
            <person name="Markowitz V."/>
            <person name="Hugenholtz P."/>
            <person name="Kyrpides N."/>
            <person name="Klenk H."/>
            <person name="Lapidus A."/>
        </authorList>
    </citation>
    <scope>NUCLEOTIDE SEQUENCE [LARGE SCALE GENOMIC DNA]</scope>
    <source>
        <strain evidence="3">DSM 9799 / CCM 4581 / KCTC 23876 / PAT</strain>
    </source>
</reference>